<feature type="region of interest" description="Disordered" evidence="1">
    <location>
        <begin position="196"/>
        <end position="222"/>
    </location>
</feature>
<feature type="transmembrane region" description="Helical" evidence="2">
    <location>
        <begin position="61"/>
        <end position="79"/>
    </location>
</feature>
<keyword evidence="2" id="KW-0472">Membrane</keyword>
<protein>
    <submittedName>
        <fullName evidence="3">Uncharacterized protein</fullName>
    </submittedName>
</protein>
<dbReference type="AlphaFoldDB" id="A0A433T409"/>
<sequence>MKTKDEPGQLYQALRCVLWGLFCTTEGEELRFGDAEQRWRTLLWALVVSVLWNSTRQKWEIFAPILLLTSFIQVSLMCARCRHRERPAHSCWQFPAFLTLLGAASAMTSSPAFTVLGRLTQKISTKEYLMWCHWCPDTHVTIMSVVVITCAVQGIIPWIWHSRSMASAPSPSPDRVVHPPPPGDAVDLVPLQAGKFKRLQPSGRKTTPKHRATPATDSEWAE</sequence>
<keyword evidence="2" id="KW-0812">Transmembrane</keyword>
<keyword evidence="4" id="KW-1185">Reference proteome</keyword>
<evidence type="ECO:0000256" key="2">
    <source>
        <dbReference type="SAM" id="Phobius"/>
    </source>
</evidence>
<gene>
    <name evidence="3" type="ORF">EGW08_015979</name>
</gene>
<evidence type="ECO:0000313" key="4">
    <source>
        <dbReference type="Proteomes" id="UP000271974"/>
    </source>
</evidence>
<proteinExistence type="predicted"/>
<feature type="transmembrane region" description="Helical" evidence="2">
    <location>
        <begin position="139"/>
        <end position="160"/>
    </location>
</feature>
<dbReference type="EMBL" id="RQTK01000677">
    <property type="protein sequence ID" value="RUS76264.1"/>
    <property type="molecule type" value="Genomic_DNA"/>
</dbReference>
<dbReference type="Proteomes" id="UP000271974">
    <property type="component" value="Unassembled WGS sequence"/>
</dbReference>
<accession>A0A433T409</accession>
<organism evidence="3 4">
    <name type="scientific">Elysia chlorotica</name>
    <name type="common">Eastern emerald elysia</name>
    <name type="synonym">Sea slug</name>
    <dbReference type="NCBI Taxonomy" id="188477"/>
    <lineage>
        <taxon>Eukaryota</taxon>
        <taxon>Metazoa</taxon>
        <taxon>Spiralia</taxon>
        <taxon>Lophotrochozoa</taxon>
        <taxon>Mollusca</taxon>
        <taxon>Gastropoda</taxon>
        <taxon>Heterobranchia</taxon>
        <taxon>Euthyneura</taxon>
        <taxon>Panpulmonata</taxon>
        <taxon>Sacoglossa</taxon>
        <taxon>Placobranchoidea</taxon>
        <taxon>Plakobranchidae</taxon>
        <taxon>Elysia</taxon>
    </lineage>
</organism>
<reference evidence="3 4" key="1">
    <citation type="submission" date="2019-01" db="EMBL/GenBank/DDBJ databases">
        <title>A draft genome assembly of the solar-powered sea slug Elysia chlorotica.</title>
        <authorList>
            <person name="Cai H."/>
            <person name="Li Q."/>
            <person name="Fang X."/>
            <person name="Li J."/>
            <person name="Curtis N.E."/>
            <person name="Altenburger A."/>
            <person name="Shibata T."/>
            <person name="Feng M."/>
            <person name="Maeda T."/>
            <person name="Schwartz J.A."/>
            <person name="Shigenobu S."/>
            <person name="Lundholm N."/>
            <person name="Nishiyama T."/>
            <person name="Yang H."/>
            <person name="Hasebe M."/>
            <person name="Li S."/>
            <person name="Pierce S.K."/>
            <person name="Wang J."/>
        </authorList>
    </citation>
    <scope>NUCLEOTIDE SEQUENCE [LARGE SCALE GENOMIC DNA]</scope>
    <source>
        <strain evidence="3">EC2010</strain>
        <tissue evidence="3">Whole organism of an adult</tissue>
    </source>
</reference>
<evidence type="ECO:0000313" key="3">
    <source>
        <dbReference type="EMBL" id="RUS76264.1"/>
    </source>
</evidence>
<keyword evidence="2" id="KW-1133">Transmembrane helix</keyword>
<dbReference type="OrthoDB" id="10484281at2759"/>
<name>A0A433T409_ELYCH</name>
<comment type="caution">
    <text evidence="3">The sequence shown here is derived from an EMBL/GenBank/DDBJ whole genome shotgun (WGS) entry which is preliminary data.</text>
</comment>
<feature type="transmembrane region" description="Helical" evidence="2">
    <location>
        <begin position="91"/>
        <end position="119"/>
    </location>
</feature>
<evidence type="ECO:0000256" key="1">
    <source>
        <dbReference type="SAM" id="MobiDB-lite"/>
    </source>
</evidence>